<dbReference type="Proteomes" id="UP000052167">
    <property type="component" value="Unassembled WGS sequence"/>
</dbReference>
<gene>
    <name evidence="2" type="ORF">GV68_23680</name>
</gene>
<keyword evidence="1" id="KW-0472">Membrane</keyword>
<dbReference type="AlphaFoldDB" id="A0A922NZ87"/>
<evidence type="ECO:0000313" key="3">
    <source>
        <dbReference type="Proteomes" id="UP000052167"/>
    </source>
</evidence>
<proteinExistence type="predicted"/>
<keyword evidence="3" id="KW-1185">Reference proteome</keyword>
<reference evidence="2 3" key="1">
    <citation type="submission" date="2014-06" db="EMBL/GenBank/DDBJ databases">
        <title>Rhizobium pelagicum/R2-400B4.</title>
        <authorList>
            <person name="Kimes N.E."/>
            <person name="Lopez-Perez M."/>
        </authorList>
    </citation>
    <scope>NUCLEOTIDE SEQUENCE [LARGE SCALE GENOMIC DNA]</scope>
    <source>
        <strain evidence="2 3">R2-400B4</strain>
    </source>
</reference>
<feature type="transmembrane region" description="Helical" evidence="1">
    <location>
        <begin position="81"/>
        <end position="102"/>
    </location>
</feature>
<protein>
    <submittedName>
        <fullName evidence="2">Uncharacterized protein</fullName>
    </submittedName>
</protein>
<accession>A0A922NZ87</accession>
<keyword evidence="1" id="KW-1133">Transmembrane helix</keyword>
<sequence length="115" mass="12882">MMTEYESELQTAKRSEEEQQGWGVVVCLSSHRRWRPSSRRKSEGSASSEGEVAAIVEEATFKALQPVMEATTETPIREPSFWLAGLVALMSFAAVIGFYCVLLEMIKSIIYSIPF</sequence>
<evidence type="ECO:0000313" key="2">
    <source>
        <dbReference type="EMBL" id="KEQ09427.1"/>
    </source>
</evidence>
<comment type="caution">
    <text evidence="2">The sequence shown here is derived from an EMBL/GenBank/DDBJ whole genome shotgun (WGS) entry which is preliminary data.</text>
</comment>
<keyword evidence="1" id="KW-0812">Transmembrane</keyword>
<name>A0A922NZ87_9HYPH</name>
<evidence type="ECO:0000256" key="1">
    <source>
        <dbReference type="SAM" id="Phobius"/>
    </source>
</evidence>
<dbReference type="EMBL" id="JOKJ01000007">
    <property type="protein sequence ID" value="KEQ09427.1"/>
    <property type="molecule type" value="Genomic_DNA"/>
</dbReference>
<organism evidence="2 3">
    <name type="scientific">Pseudorhizobium pelagicum</name>
    <dbReference type="NCBI Taxonomy" id="1509405"/>
    <lineage>
        <taxon>Bacteria</taxon>
        <taxon>Pseudomonadati</taxon>
        <taxon>Pseudomonadota</taxon>
        <taxon>Alphaproteobacteria</taxon>
        <taxon>Hyphomicrobiales</taxon>
        <taxon>Rhizobiaceae</taxon>
        <taxon>Rhizobium/Agrobacterium group</taxon>
        <taxon>Pseudorhizobium</taxon>
    </lineage>
</organism>